<evidence type="ECO:0000256" key="3">
    <source>
        <dbReference type="ARBA" id="ARBA00023237"/>
    </source>
</evidence>
<dbReference type="HOGENOM" id="CLU_012729_0_1_10"/>
<dbReference type="Gene3D" id="2.40.170.20">
    <property type="entry name" value="TonB-dependent receptor, beta-barrel domain"/>
    <property type="match status" value="1"/>
</dbReference>
<comment type="caution">
    <text evidence="5">The sequence shown here is derived from an EMBL/GenBank/DDBJ whole genome shotgun (WGS) entry which is preliminary data.</text>
</comment>
<reference evidence="5 6" key="1">
    <citation type="submission" date="2012-09" db="EMBL/GenBank/DDBJ databases">
        <title>The Genome Sequence of Bacteroides oleiciplenus YIT 12058.</title>
        <authorList>
            <consortium name="The Broad Institute Genome Sequencing Platform"/>
            <person name="Earl A."/>
            <person name="Ward D."/>
            <person name="Feldgarden M."/>
            <person name="Gevers D."/>
            <person name="Morotomi M."/>
            <person name="Walker B."/>
            <person name="Young S.K."/>
            <person name="Zeng Q."/>
            <person name="Gargeya S."/>
            <person name="Fitzgerald M."/>
            <person name="Haas B."/>
            <person name="Abouelleil A."/>
            <person name="Alvarado L."/>
            <person name="Arachchi H.M."/>
            <person name="Berlin A.M."/>
            <person name="Chapman S.B."/>
            <person name="Goldberg J."/>
            <person name="Griggs A."/>
            <person name="Gujja S."/>
            <person name="Hansen M."/>
            <person name="Howarth C."/>
            <person name="Imamovic A."/>
            <person name="Larimer J."/>
            <person name="McCowen C."/>
            <person name="Montmayeur A."/>
            <person name="Murphy C."/>
            <person name="Neiman D."/>
            <person name="Pearson M."/>
            <person name="Priest M."/>
            <person name="Roberts A."/>
            <person name="Saif S."/>
            <person name="Shea T."/>
            <person name="Sisk P."/>
            <person name="Sykes S."/>
            <person name="Wortman J."/>
            <person name="Nusbaum C."/>
            <person name="Birren B."/>
        </authorList>
    </citation>
    <scope>NUCLEOTIDE SEQUENCE [LARGE SCALE GENOMIC DNA]</scope>
    <source>
        <strain evidence="5 6">YIT 12058</strain>
    </source>
</reference>
<gene>
    <name evidence="5" type="ORF">HMPREF9447_00764</name>
</gene>
<accession>K9E595</accession>
<dbReference type="InterPro" id="IPR041700">
    <property type="entry name" value="OMP_b-brl_3"/>
</dbReference>
<protein>
    <recommendedName>
        <fullName evidence="4">Outer membrane protein beta-barrel domain-containing protein</fullName>
    </recommendedName>
</protein>
<dbReference type="RefSeq" id="WP_009128214.1">
    <property type="nucleotide sequence ID" value="NZ_JH992940.1"/>
</dbReference>
<dbReference type="SUPFAM" id="SSF49464">
    <property type="entry name" value="Carboxypeptidase regulatory domain-like"/>
    <property type="match status" value="1"/>
</dbReference>
<dbReference type="OrthoDB" id="603275at2"/>
<evidence type="ECO:0000256" key="1">
    <source>
        <dbReference type="ARBA" id="ARBA00004442"/>
    </source>
</evidence>
<evidence type="ECO:0000313" key="5">
    <source>
        <dbReference type="EMBL" id="EKU92314.1"/>
    </source>
</evidence>
<dbReference type="Pfam" id="PF14905">
    <property type="entry name" value="OMP_b-brl_3"/>
    <property type="match status" value="1"/>
</dbReference>
<dbReference type="STRING" id="742727.HMPREF9447_00764"/>
<dbReference type="GO" id="GO:0009279">
    <property type="term" value="C:cell outer membrane"/>
    <property type="evidence" value="ECO:0007669"/>
    <property type="project" value="UniProtKB-SubCell"/>
</dbReference>
<sequence length="923" mass="103704">MGNQGVQSFYLLLALLLVPALLSAQQAIRVSGRITGMSGTGEIEALPYTNVTILTAGDSIFIKGTASDLDGNFRLSLTPKSRKDYLLKISYIGMKSVYLPINKNKATANLGDICLTEGMELAEVTVTAPLKAIEQVGDTTVINAAAYHTPEGSYLEELVKRIPGLEYERKTKSLTYNGLPINEININGESYFSGNNSMALENLPVEVISKIKVYNKKSELEKITGVDTGKENFVLDLQTPAKFDGMLTGNGEAGQGNHRKKDYTFIGNYFKQRGENAAVIARSSNKNQQTDYKDNIQSNIATNFTKKFGKKFILTGNAIYNNHKQGDRSTAYNEQYLTTGNQYQASVGNSINGNKMASAILGIRWQIDKKTWLNLNGSFNYNRNENTNDSRQATFNANPNVDAKDPFANIADIPHDTRLNENTLQTLALGKRHQYEVNADVTRLLNEKGTSVSLTLRYNGGNGNNDNFTFSSTTYYQLQTTTGTDSLLYRNQYNTSPSRDRNQSSGLLLTHPLAKKLRLQLSYNLNYTKQNSDRNSYDLSRLTEEGSKSIGFLPDGYETGYTDSLSNRSHSRTLGHEVAVRMNYNDKTWDINTGISIQQEKRSIDQKNGLLRADTAMRNFNVQPSVKIVWKNKKTRIQFMYNGSTRQPLLSSLLSLTDNSNPLNISRGNPDLKPAYNQIIRLDAQNTDKGIFANLNWRNEFNSQIRGVAYNPTTGGRETYPVNINGNWNADFRLRYQKRIKLFNLSASTGAGYGQNVTLINEGQNANPGRSVTRTDRYNGSLRLAYLPKWGNVELNADWRYQHAANSLHETEIYTRNYTFGLDAYTELPGNLRLKTDAAYSFRNGTNIEKRADDQILWNAGISWRFLKKKQAEISAYWADILSDKKDFNRSTTANGFSETHTRQIGSYFIVSLKYNFNQSLHK</sequence>
<dbReference type="SUPFAM" id="SSF56935">
    <property type="entry name" value="Porins"/>
    <property type="match status" value="1"/>
</dbReference>
<organism evidence="5 6">
    <name type="scientific">Bacteroides oleiciplenus YIT 12058</name>
    <dbReference type="NCBI Taxonomy" id="742727"/>
    <lineage>
        <taxon>Bacteria</taxon>
        <taxon>Pseudomonadati</taxon>
        <taxon>Bacteroidota</taxon>
        <taxon>Bacteroidia</taxon>
        <taxon>Bacteroidales</taxon>
        <taxon>Bacteroidaceae</taxon>
        <taxon>Bacteroides</taxon>
    </lineage>
</organism>
<keyword evidence="6" id="KW-1185">Reference proteome</keyword>
<evidence type="ECO:0000259" key="4">
    <source>
        <dbReference type="Pfam" id="PF14905"/>
    </source>
</evidence>
<dbReference type="eggNOG" id="COG4206">
    <property type="taxonomic scope" value="Bacteria"/>
</dbReference>
<proteinExistence type="predicted"/>
<keyword evidence="2" id="KW-0472">Membrane</keyword>
<dbReference type="Proteomes" id="UP000009872">
    <property type="component" value="Unassembled WGS sequence"/>
</dbReference>
<dbReference type="InterPro" id="IPR008969">
    <property type="entry name" value="CarboxyPept-like_regulatory"/>
</dbReference>
<name>K9E595_9BACE</name>
<evidence type="ECO:0000313" key="6">
    <source>
        <dbReference type="Proteomes" id="UP000009872"/>
    </source>
</evidence>
<keyword evidence="3" id="KW-0998">Cell outer membrane</keyword>
<dbReference type="AlphaFoldDB" id="K9E595"/>
<dbReference type="EMBL" id="ADLF01000002">
    <property type="protein sequence ID" value="EKU92314.1"/>
    <property type="molecule type" value="Genomic_DNA"/>
</dbReference>
<dbReference type="InterPro" id="IPR036942">
    <property type="entry name" value="Beta-barrel_TonB_sf"/>
</dbReference>
<dbReference type="PATRIC" id="fig|742727.4.peg.764"/>
<evidence type="ECO:0000256" key="2">
    <source>
        <dbReference type="ARBA" id="ARBA00023136"/>
    </source>
</evidence>
<comment type="subcellular location">
    <subcellularLocation>
        <location evidence="1">Cell outer membrane</location>
    </subcellularLocation>
</comment>
<feature type="domain" description="Outer membrane protein beta-barrel" evidence="4">
    <location>
        <begin position="445"/>
        <end position="915"/>
    </location>
</feature>